<dbReference type="AlphaFoldDB" id="A0A6A6D503"/>
<dbReference type="EMBL" id="ML993579">
    <property type="protein sequence ID" value="KAF2173450.1"/>
    <property type="molecule type" value="Genomic_DNA"/>
</dbReference>
<dbReference type="Proteomes" id="UP000799537">
    <property type="component" value="Unassembled WGS sequence"/>
</dbReference>
<dbReference type="OrthoDB" id="432412at2759"/>
<keyword evidence="2" id="KW-1185">Reference proteome</keyword>
<accession>A0A6A6D503</accession>
<evidence type="ECO:0000313" key="2">
    <source>
        <dbReference type="Proteomes" id="UP000799537"/>
    </source>
</evidence>
<dbReference type="GeneID" id="54568182"/>
<dbReference type="RefSeq" id="XP_033674339.1">
    <property type="nucleotide sequence ID" value="XM_033814910.1"/>
</dbReference>
<protein>
    <recommendedName>
        <fullName evidence="3">RWD domain-containing protein</fullName>
    </recommendedName>
</protein>
<gene>
    <name evidence="1" type="ORF">M409DRAFT_61852</name>
</gene>
<organism evidence="1 2">
    <name type="scientific">Zasmidium cellare ATCC 36951</name>
    <dbReference type="NCBI Taxonomy" id="1080233"/>
    <lineage>
        <taxon>Eukaryota</taxon>
        <taxon>Fungi</taxon>
        <taxon>Dikarya</taxon>
        <taxon>Ascomycota</taxon>
        <taxon>Pezizomycotina</taxon>
        <taxon>Dothideomycetes</taxon>
        <taxon>Dothideomycetidae</taxon>
        <taxon>Mycosphaerellales</taxon>
        <taxon>Mycosphaerellaceae</taxon>
        <taxon>Zasmidium</taxon>
    </lineage>
</organism>
<evidence type="ECO:0008006" key="3">
    <source>
        <dbReference type="Google" id="ProtNLM"/>
    </source>
</evidence>
<dbReference type="PANTHER" id="PTHR15955">
    <property type="entry name" value="RWD DOMAIN CONTAINING PROTEIN 2"/>
    <property type="match status" value="1"/>
</dbReference>
<proteinExistence type="predicted"/>
<dbReference type="InterPro" id="IPR017359">
    <property type="entry name" value="Phi-like"/>
</dbReference>
<evidence type="ECO:0000313" key="1">
    <source>
        <dbReference type="EMBL" id="KAF2173450.1"/>
    </source>
</evidence>
<name>A0A6A6D503_ZASCE</name>
<sequence length="232" mass="25709">MASERDQRLAAEIALLESMYPEQATFTPETQELSYTTGNSNLQLRLTDGYLVDSLPVVLSANAGKQDLRNSVKESVNGQAPGEEVLDSIILSFNDMVESLATGEPISVDVSESPTQDDTKITIIVFLHHLLNTNKRKLCLSPSRPSISGVTKPGYPGVLVYSGPLRIVHEHINELKAQNWQAFQVRSEFEGEEWKFRHGTGVVEVEGMGDVVAEVDFQPGRKEAFMEAMRMK</sequence>
<reference evidence="1" key="1">
    <citation type="journal article" date="2020" name="Stud. Mycol.">
        <title>101 Dothideomycetes genomes: a test case for predicting lifestyles and emergence of pathogens.</title>
        <authorList>
            <person name="Haridas S."/>
            <person name="Albert R."/>
            <person name="Binder M."/>
            <person name="Bloem J."/>
            <person name="Labutti K."/>
            <person name="Salamov A."/>
            <person name="Andreopoulos B."/>
            <person name="Baker S."/>
            <person name="Barry K."/>
            <person name="Bills G."/>
            <person name="Bluhm B."/>
            <person name="Cannon C."/>
            <person name="Castanera R."/>
            <person name="Culley D."/>
            <person name="Daum C."/>
            <person name="Ezra D."/>
            <person name="Gonzalez J."/>
            <person name="Henrissat B."/>
            <person name="Kuo A."/>
            <person name="Liang C."/>
            <person name="Lipzen A."/>
            <person name="Lutzoni F."/>
            <person name="Magnuson J."/>
            <person name="Mondo S."/>
            <person name="Nolan M."/>
            <person name="Ohm R."/>
            <person name="Pangilinan J."/>
            <person name="Park H.-J."/>
            <person name="Ramirez L."/>
            <person name="Alfaro M."/>
            <person name="Sun H."/>
            <person name="Tritt A."/>
            <person name="Yoshinaga Y."/>
            <person name="Zwiers L.-H."/>
            <person name="Turgeon B."/>
            <person name="Goodwin S."/>
            <person name="Spatafora J."/>
            <person name="Crous P."/>
            <person name="Grigoriev I."/>
        </authorList>
    </citation>
    <scope>NUCLEOTIDE SEQUENCE</scope>
    <source>
        <strain evidence="1">ATCC 36951</strain>
    </source>
</reference>
<dbReference type="PANTHER" id="PTHR15955:SF8">
    <property type="entry name" value="RWD DOMAIN-CONTAINING PROTEIN 2B-RELATED"/>
    <property type="match status" value="1"/>
</dbReference>